<dbReference type="GO" id="GO:0005819">
    <property type="term" value="C:spindle"/>
    <property type="evidence" value="ECO:0007669"/>
    <property type="project" value="InterPro"/>
</dbReference>
<keyword evidence="5" id="KW-0206">Cytoskeleton</keyword>
<evidence type="ECO:0000256" key="5">
    <source>
        <dbReference type="ARBA" id="ARBA00023212"/>
    </source>
</evidence>
<dbReference type="Proteomes" id="UP001454036">
    <property type="component" value="Unassembled WGS sequence"/>
</dbReference>
<keyword evidence="9" id="KW-1185">Reference proteome</keyword>
<dbReference type="GO" id="GO:0060236">
    <property type="term" value="P:regulation of mitotic spindle organization"/>
    <property type="evidence" value="ECO:0007669"/>
    <property type="project" value="InterPro"/>
</dbReference>
<dbReference type="GO" id="GO:0090307">
    <property type="term" value="P:mitotic spindle assembly"/>
    <property type="evidence" value="ECO:0007669"/>
    <property type="project" value="TreeGrafter"/>
</dbReference>
<keyword evidence="4" id="KW-0493">Microtubule</keyword>
<evidence type="ECO:0000313" key="9">
    <source>
        <dbReference type="Proteomes" id="UP001454036"/>
    </source>
</evidence>
<keyword evidence="3" id="KW-0963">Cytoplasm</keyword>
<dbReference type="EMBL" id="BAABME010000892">
    <property type="protein sequence ID" value="GAA0146198.1"/>
    <property type="molecule type" value="Genomic_DNA"/>
</dbReference>
<evidence type="ECO:0000256" key="4">
    <source>
        <dbReference type="ARBA" id="ARBA00022701"/>
    </source>
</evidence>
<dbReference type="InterPro" id="IPR009675">
    <property type="entry name" value="TPX2_fam"/>
</dbReference>
<feature type="domain" description="TPX2 C-terminal" evidence="7">
    <location>
        <begin position="534"/>
        <end position="608"/>
    </location>
</feature>
<feature type="compositionally biased region" description="Basic residues" evidence="6">
    <location>
        <begin position="455"/>
        <end position="464"/>
    </location>
</feature>
<organism evidence="8 9">
    <name type="scientific">Lithospermum erythrorhizon</name>
    <name type="common">Purple gromwell</name>
    <name type="synonym">Lithospermum officinale var. erythrorhizon</name>
    <dbReference type="NCBI Taxonomy" id="34254"/>
    <lineage>
        <taxon>Eukaryota</taxon>
        <taxon>Viridiplantae</taxon>
        <taxon>Streptophyta</taxon>
        <taxon>Embryophyta</taxon>
        <taxon>Tracheophyta</taxon>
        <taxon>Spermatophyta</taxon>
        <taxon>Magnoliopsida</taxon>
        <taxon>eudicotyledons</taxon>
        <taxon>Gunneridae</taxon>
        <taxon>Pentapetalae</taxon>
        <taxon>asterids</taxon>
        <taxon>lamiids</taxon>
        <taxon>Boraginales</taxon>
        <taxon>Boraginaceae</taxon>
        <taxon>Boraginoideae</taxon>
        <taxon>Lithospermeae</taxon>
        <taxon>Lithospermum</taxon>
    </lineage>
</organism>
<name>A0AAV3P4P0_LITER</name>
<dbReference type="PANTHER" id="PTHR14326:SF58">
    <property type="entry name" value="TPX2 (TARGETING PROTEIN FOR XKLP2) PROTEIN FAMILY"/>
    <property type="match status" value="1"/>
</dbReference>
<feature type="region of interest" description="Disordered" evidence="6">
    <location>
        <begin position="434"/>
        <end position="465"/>
    </location>
</feature>
<dbReference type="InterPro" id="IPR027329">
    <property type="entry name" value="TPX2_C"/>
</dbReference>
<reference evidence="8 9" key="1">
    <citation type="submission" date="2024-01" db="EMBL/GenBank/DDBJ databases">
        <title>The complete chloroplast genome sequence of Lithospermum erythrorhizon: insights into the phylogenetic relationship among Boraginaceae species and the maternal lineages of purple gromwells.</title>
        <authorList>
            <person name="Okada T."/>
            <person name="Watanabe K."/>
        </authorList>
    </citation>
    <scope>NUCLEOTIDE SEQUENCE [LARGE SCALE GENOMIC DNA]</scope>
</reference>
<dbReference type="AlphaFoldDB" id="A0AAV3P4P0"/>
<evidence type="ECO:0000256" key="1">
    <source>
        <dbReference type="ARBA" id="ARBA00004245"/>
    </source>
</evidence>
<proteinExistence type="inferred from homology"/>
<evidence type="ECO:0000313" key="8">
    <source>
        <dbReference type="EMBL" id="GAA0146198.1"/>
    </source>
</evidence>
<evidence type="ECO:0000256" key="3">
    <source>
        <dbReference type="ARBA" id="ARBA00022490"/>
    </source>
</evidence>
<protein>
    <submittedName>
        <fullName evidence="8">Non-motor microtubule binding protein</fullName>
    </submittedName>
</protein>
<comment type="similarity">
    <text evidence="2">Belongs to the TPX2 family.</text>
</comment>
<feature type="region of interest" description="Disordered" evidence="6">
    <location>
        <begin position="70"/>
        <end position="93"/>
    </location>
</feature>
<evidence type="ECO:0000256" key="2">
    <source>
        <dbReference type="ARBA" id="ARBA00005885"/>
    </source>
</evidence>
<evidence type="ECO:0000259" key="7">
    <source>
        <dbReference type="Pfam" id="PF06886"/>
    </source>
</evidence>
<feature type="region of interest" description="Disordered" evidence="6">
    <location>
        <begin position="1"/>
        <end position="24"/>
    </location>
</feature>
<comment type="subcellular location">
    <subcellularLocation>
        <location evidence="1">Cytoplasm</location>
        <location evidence="1">Cytoskeleton</location>
    </subcellularLocation>
</comment>
<gene>
    <name evidence="8" type="ORF">LIER_06210</name>
</gene>
<dbReference type="GO" id="GO:0005880">
    <property type="term" value="C:nuclear microtubule"/>
    <property type="evidence" value="ECO:0007669"/>
    <property type="project" value="TreeGrafter"/>
</dbReference>
<dbReference type="GO" id="GO:0030295">
    <property type="term" value="F:protein kinase activator activity"/>
    <property type="evidence" value="ECO:0007669"/>
    <property type="project" value="TreeGrafter"/>
</dbReference>
<dbReference type="Pfam" id="PF06886">
    <property type="entry name" value="TPX2"/>
    <property type="match status" value="1"/>
</dbReference>
<feature type="compositionally biased region" description="Basic and acidic residues" evidence="6">
    <location>
        <begin position="434"/>
        <end position="446"/>
    </location>
</feature>
<comment type="caution">
    <text evidence="8">The sequence shown here is derived from an EMBL/GenBank/DDBJ whole genome shotgun (WGS) entry which is preliminary data.</text>
</comment>
<accession>A0AAV3P4P0</accession>
<sequence length="645" mass="72586">MTTTSKSSVILPPSKTPQPNRSNASIFTKKSILTETSILKKDSILNKDSENEHPNIESICGLKALSSPLTKSGLKSKKSGSKKPDPNGTSMLVKNRIRERKFVVAKRGKKSDGLNQPKAVNLGCKCDKGDGKVIKCLCVAYESLRASHEEFFKNLGGVGVENELVQVGLGEVGDEKNEVLIRNDGIGKGCKAGSREEFFENRGEVCVENGFDQVDQLDLDAVGGVKNEGLIRNTGLGKGFDVKWEECKNVSENGEEGINEMGVSEITTSNDGEEFSKNRGVICVENDFDQVVRLNLGEVGDAKNEGLIQNAGPEKGCEEEYKNDPEIREEGTNEMSISAVKRSRDRLLEEARETVPEPGSGRVMHLVKAFEKMKMMSKLKTNESNEKERDNNCLKWALPGLHDAPEVPDTRLSSSSFCPSDLFLSSECLGLDPRRSSSLDSDRGRNSSETPGAFARRKWRKRQQLKTTAKPFKLRTEERGKCKKEEFMKKVEQMKEEEEKLRVPIAQGLPWTTDEPERLAKPPIKEATIPIDLVLYSDVRAEERADFDHQVAEKMNLIEQYRMERDRQQKLAEEEEIRRLRKELIPKAQSMPYFDRPFIPRPSEKQPTLPKEPKFHIPQYKKVKCIQQSWSDTYSYISTSDVSCL</sequence>
<dbReference type="GO" id="GO:0008017">
    <property type="term" value="F:microtubule binding"/>
    <property type="evidence" value="ECO:0007669"/>
    <property type="project" value="TreeGrafter"/>
</dbReference>
<dbReference type="PANTHER" id="PTHR14326">
    <property type="entry name" value="TARGETING PROTEIN FOR XKLP2"/>
    <property type="match status" value="1"/>
</dbReference>
<evidence type="ECO:0000256" key="6">
    <source>
        <dbReference type="SAM" id="MobiDB-lite"/>
    </source>
</evidence>